<proteinExistence type="predicted"/>
<dbReference type="Proteomes" id="UP000029641">
    <property type="component" value="Unassembled WGS sequence"/>
</dbReference>
<dbReference type="EMBL" id="BBNR01000021">
    <property type="protein sequence ID" value="GAL68528.1"/>
    <property type="molecule type" value="Genomic_DNA"/>
</dbReference>
<protein>
    <submittedName>
        <fullName evidence="1">Uncharacterized protein</fullName>
    </submittedName>
</protein>
<reference evidence="1 2" key="1">
    <citation type="journal article" date="2014" name="Genome Announc.">
        <title>Draft Genome Sequence of Marine Flavobacterium Jejuia pallidilutea Strain 11shimoA1 and Pigmentation Mutants.</title>
        <authorList>
            <person name="Takatani N."/>
            <person name="Nakanishi M."/>
            <person name="Meirelles P."/>
            <person name="Mino S."/>
            <person name="Suda W."/>
            <person name="Oshima K."/>
            <person name="Hattori M."/>
            <person name="Ohkuma M."/>
            <person name="Hosokawa M."/>
            <person name="Miyashita K."/>
            <person name="Thompson F.L."/>
            <person name="Niwa A."/>
            <person name="Sawabe T."/>
            <person name="Sawabe T."/>
        </authorList>
    </citation>
    <scope>NUCLEOTIDE SEQUENCE [LARGE SCALE GENOMIC DNA]</scope>
    <source>
        <strain evidence="1 2">JCM 19301</strain>
    </source>
</reference>
<gene>
    <name evidence="1" type="ORF">JCM19301_1926</name>
</gene>
<evidence type="ECO:0000313" key="1">
    <source>
        <dbReference type="EMBL" id="GAL68528.1"/>
    </source>
</evidence>
<evidence type="ECO:0000313" key="2">
    <source>
        <dbReference type="Proteomes" id="UP000029641"/>
    </source>
</evidence>
<name>A0A090VX73_9FLAO</name>
<sequence length="44" mass="5186">MAYVVTDLTISFHHDNKNSQSMLKDQKKKKPEKLISGLICVFWY</sequence>
<comment type="caution">
    <text evidence="1">The sequence shown here is derived from an EMBL/GenBank/DDBJ whole genome shotgun (WGS) entry which is preliminary data.</text>
</comment>
<organism evidence="1 2">
    <name type="scientific">Jejuia pallidilutea</name>
    <dbReference type="NCBI Taxonomy" id="504487"/>
    <lineage>
        <taxon>Bacteria</taxon>
        <taxon>Pseudomonadati</taxon>
        <taxon>Bacteroidota</taxon>
        <taxon>Flavobacteriia</taxon>
        <taxon>Flavobacteriales</taxon>
        <taxon>Flavobacteriaceae</taxon>
        <taxon>Jejuia</taxon>
    </lineage>
</organism>
<dbReference type="AlphaFoldDB" id="A0A090VX73"/>
<accession>A0A090VX73</accession>